<keyword evidence="3" id="KW-1185">Reference proteome</keyword>
<evidence type="ECO:0000313" key="3">
    <source>
        <dbReference type="Proteomes" id="UP000053789"/>
    </source>
</evidence>
<evidence type="ECO:0000256" key="1">
    <source>
        <dbReference type="SAM" id="MobiDB-lite"/>
    </source>
</evidence>
<dbReference type="Pfam" id="PF11951">
    <property type="entry name" value="Fungal_trans_2"/>
    <property type="match status" value="1"/>
</dbReference>
<feature type="region of interest" description="Disordered" evidence="1">
    <location>
        <begin position="1"/>
        <end position="57"/>
    </location>
</feature>
<sequence length="496" mass="55386">MFRVESPTSFAEGVNRDRRRKRPSPPCQAATRRSSSQSSEGSRKWRQNARPSPTGQLDPDIVVFSGWYLSPSRQLAECWDPRACALAFSNVTCPQRHNPTLGLIDNNFLASMLSDAGEDSAIALACRAIGHAFLTSKVDTPETRSKRAVTYGQALKATNMALEDPLMQRQDETLASVWLLSLYELIVSPAKRNHPLDFSADTHGISSWIVHTQGLVSLLRLRGTSHLRTPLARGLFWLIYNSIQVRCFITNTASPSESPTWLQELEKDLTQDELPAYRLCVYGHRASTLCASIRQIVNQWTTTPPSAAMEILAEAECFEREMQQSWDVSTGSPGPETIADSELNIRLLCCRTFFHAFRLKLQLTLLELLGKMQIETLDMNARTLQDQFQLRVETVQSAADEILACVPLLLSTDTSSGSSQRLTPRLWRDGVRLLWPLRLVALWNATRDDQKRAAKSTLQQIRDEVGINPTGAFLSPHLGGLCCKTRASACGLAERF</sequence>
<dbReference type="RefSeq" id="XP_016621800.1">
    <property type="nucleotide sequence ID" value="XM_016761462.1"/>
</dbReference>
<dbReference type="HOGENOM" id="CLU_025204_0_0_1"/>
<dbReference type="Proteomes" id="UP000053789">
    <property type="component" value="Unassembled WGS sequence"/>
</dbReference>
<dbReference type="EMBL" id="KN846984">
    <property type="protein sequence ID" value="KIW95131.1"/>
    <property type="molecule type" value="Genomic_DNA"/>
</dbReference>
<dbReference type="InterPro" id="IPR053175">
    <property type="entry name" value="DHMBA_Reg_Transcription_Factor"/>
</dbReference>
<dbReference type="AlphaFoldDB" id="A0A0D2EYT4"/>
<reference evidence="2" key="1">
    <citation type="submission" date="2015-01" db="EMBL/GenBank/DDBJ databases">
        <title>The Genome Sequence of Cladophialophora bantiana CBS 173.52.</title>
        <authorList>
            <consortium name="The Broad Institute Genomics Platform"/>
            <person name="Cuomo C."/>
            <person name="de Hoog S."/>
            <person name="Gorbushina A."/>
            <person name="Stielow B."/>
            <person name="Teixiera M."/>
            <person name="Abouelleil A."/>
            <person name="Chapman S.B."/>
            <person name="Priest M."/>
            <person name="Young S.K."/>
            <person name="Wortman J."/>
            <person name="Nusbaum C."/>
            <person name="Birren B."/>
        </authorList>
    </citation>
    <scope>NUCLEOTIDE SEQUENCE [LARGE SCALE GENOMIC DNA]</scope>
    <source>
        <strain evidence="2">CBS 173.52</strain>
    </source>
</reference>
<evidence type="ECO:0000313" key="2">
    <source>
        <dbReference type="EMBL" id="KIW95131.1"/>
    </source>
</evidence>
<evidence type="ECO:0008006" key="4">
    <source>
        <dbReference type="Google" id="ProtNLM"/>
    </source>
</evidence>
<dbReference type="PANTHER" id="PTHR38791">
    <property type="entry name" value="ZN(II)2CYS6 TRANSCRIPTION FACTOR (EUROFUNG)-RELATED-RELATED"/>
    <property type="match status" value="1"/>
</dbReference>
<organism evidence="2 3">
    <name type="scientific">Cladophialophora bantiana (strain ATCC 10958 / CBS 173.52 / CDC B-1940 / NIH 8579)</name>
    <name type="common">Xylohypha bantiana</name>
    <dbReference type="NCBI Taxonomy" id="1442370"/>
    <lineage>
        <taxon>Eukaryota</taxon>
        <taxon>Fungi</taxon>
        <taxon>Dikarya</taxon>
        <taxon>Ascomycota</taxon>
        <taxon>Pezizomycotina</taxon>
        <taxon>Eurotiomycetes</taxon>
        <taxon>Chaetothyriomycetidae</taxon>
        <taxon>Chaetothyriales</taxon>
        <taxon>Herpotrichiellaceae</taxon>
        <taxon>Cladophialophora</taxon>
    </lineage>
</organism>
<name>A0A0D2EYT4_CLAB1</name>
<protein>
    <recommendedName>
        <fullName evidence="4">Transcription factor domain-containing protein</fullName>
    </recommendedName>
</protein>
<dbReference type="GeneID" id="27696643"/>
<accession>A0A0D2EYT4</accession>
<dbReference type="VEuPathDB" id="FungiDB:Z519_03715"/>
<gene>
    <name evidence="2" type="ORF">Z519_03715</name>
</gene>
<dbReference type="OrthoDB" id="4491390at2759"/>
<proteinExistence type="predicted"/>
<dbReference type="InterPro" id="IPR021858">
    <property type="entry name" value="Fun_TF"/>
</dbReference>